<dbReference type="InterPro" id="IPR055342">
    <property type="entry name" value="MreC_beta-barrel_core"/>
</dbReference>
<gene>
    <name evidence="7" type="ORF">ENG67_01235</name>
</gene>
<evidence type="ECO:0000256" key="4">
    <source>
        <dbReference type="ARBA" id="ARBA00032089"/>
    </source>
</evidence>
<organism evidence="7">
    <name type="scientific">candidate division WOR-3 bacterium</name>
    <dbReference type="NCBI Taxonomy" id="2052148"/>
    <lineage>
        <taxon>Bacteria</taxon>
        <taxon>Bacteria division WOR-3</taxon>
    </lineage>
</organism>
<protein>
    <recommendedName>
        <fullName evidence="2">Cell shape-determining protein MreC</fullName>
    </recommendedName>
    <alternativeName>
        <fullName evidence="4">Cell shape protein MreC</fullName>
    </alternativeName>
</protein>
<dbReference type="Gene3D" id="2.40.10.340">
    <property type="entry name" value="Rod shape-determining protein MreC, domain 1"/>
    <property type="match status" value="1"/>
</dbReference>
<dbReference type="GO" id="GO:0005886">
    <property type="term" value="C:plasma membrane"/>
    <property type="evidence" value="ECO:0007669"/>
    <property type="project" value="TreeGrafter"/>
</dbReference>
<dbReference type="PANTHER" id="PTHR34138:SF1">
    <property type="entry name" value="CELL SHAPE-DETERMINING PROTEIN MREC"/>
    <property type="match status" value="1"/>
</dbReference>
<dbReference type="Gene3D" id="2.40.10.350">
    <property type="entry name" value="Rod shape-determining protein MreC, domain 2"/>
    <property type="match status" value="1"/>
</dbReference>
<dbReference type="PANTHER" id="PTHR34138">
    <property type="entry name" value="CELL SHAPE-DETERMINING PROTEIN MREC"/>
    <property type="match status" value="1"/>
</dbReference>
<proteinExistence type="inferred from homology"/>
<dbReference type="Pfam" id="PF04085">
    <property type="entry name" value="MreC"/>
    <property type="match status" value="1"/>
</dbReference>
<comment type="caution">
    <text evidence="7">The sequence shown here is derived from an EMBL/GenBank/DDBJ whole genome shotgun (WGS) entry which is preliminary data.</text>
</comment>
<evidence type="ECO:0000259" key="6">
    <source>
        <dbReference type="Pfam" id="PF04085"/>
    </source>
</evidence>
<keyword evidence="5" id="KW-0175">Coiled coil</keyword>
<evidence type="ECO:0000256" key="1">
    <source>
        <dbReference type="ARBA" id="ARBA00009369"/>
    </source>
</evidence>
<dbReference type="EMBL" id="DRBW01000046">
    <property type="protein sequence ID" value="HDM89817.1"/>
    <property type="molecule type" value="Genomic_DNA"/>
</dbReference>
<reference evidence="7" key="1">
    <citation type="journal article" date="2020" name="mSystems">
        <title>Genome- and Community-Level Interaction Insights into Carbon Utilization and Element Cycling Functions of Hydrothermarchaeota in Hydrothermal Sediment.</title>
        <authorList>
            <person name="Zhou Z."/>
            <person name="Liu Y."/>
            <person name="Xu W."/>
            <person name="Pan J."/>
            <person name="Luo Z.H."/>
            <person name="Li M."/>
        </authorList>
    </citation>
    <scope>NUCLEOTIDE SEQUENCE [LARGE SCALE GENOMIC DNA]</scope>
    <source>
        <strain evidence="7">HyVt-237</strain>
    </source>
</reference>
<keyword evidence="3" id="KW-0133">Cell shape</keyword>
<evidence type="ECO:0000256" key="2">
    <source>
        <dbReference type="ARBA" id="ARBA00013855"/>
    </source>
</evidence>
<evidence type="ECO:0000313" key="7">
    <source>
        <dbReference type="EMBL" id="HDM89817.1"/>
    </source>
</evidence>
<evidence type="ECO:0000256" key="3">
    <source>
        <dbReference type="ARBA" id="ARBA00022960"/>
    </source>
</evidence>
<dbReference type="InterPro" id="IPR007221">
    <property type="entry name" value="MreC"/>
</dbReference>
<dbReference type="Proteomes" id="UP000885931">
    <property type="component" value="Unassembled WGS sequence"/>
</dbReference>
<feature type="coiled-coil region" evidence="5">
    <location>
        <begin position="49"/>
        <end position="76"/>
    </location>
</feature>
<evidence type="ECO:0000256" key="5">
    <source>
        <dbReference type="SAM" id="Coils"/>
    </source>
</evidence>
<dbReference type="InterPro" id="IPR042175">
    <property type="entry name" value="Cell/Rod_MreC_2"/>
</dbReference>
<comment type="similarity">
    <text evidence="1">Belongs to the MreC family.</text>
</comment>
<feature type="domain" description="Rod shape-determining protein MreC beta-barrel core" evidence="6">
    <location>
        <begin position="94"/>
        <end position="230"/>
    </location>
</feature>
<dbReference type="InterPro" id="IPR042177">
    <property type="entry name" value="Cell/Rod_1"/>
</dbReference>
<dbReference type="GO" id="GO:0008360">
    <property type="term" value="P:regulation of cell shape"/>
    <property type="evidence" value="ECO:0007669"/>
    <property type="project" value="UniProtKB-KW"/>
</dbReference>
<sequence>MKASQRLIAIFLLLSFLFAIPEVRRITTSYLLRSFYIPLLKAEATVVDFLNIRKEREDLLRELAEARHRAVTEKLELFLEEDTVKTSAIPIAYSPLGVPTKIALDKGKESGIEYGDPVLQKGNLAGKITESMEGSSSFLTLLSDEMKVGVVDTRSGALGVLRGGLEPALLYIPEWADVRPGDTLATSGLGGVFPKAIPVGVIKDMLPSEDPFYRNIRVKLFVDYYRAGSYTVLKK</sequence>
<dbReference type="AlphaFoldDB" id="A0A7C0XC98"/>
<name>A0A7C0XC98_UNCW3</name>
<accession>A0A7C0XC98</accession>